<evidence type="ECO:0000256" key="2">
    <source>
        <dbReference type="ARBA" id="ARBA00022723"/>
    </source>
</evidence>
<sequence>MRYFVLSLFFVFSSNLLAQDRTAADKPNVIIILTDDQGYADVGFNGSTEIPTPGIDRIAKNGVVFTSGYVSYAVCGPSRAGLLTGRYQDKFGFAKNPLMAPKDSLMGLPLSEETLGAAMKKAGYATVAFGKWHMGVHPTLRPNKRGFDEFYGFLSGGHRYFPEDFTLQDIEQSKSQYDAYNTKLLRNTERVEETEYLTDALSREAVDFVQRHQKEPFFMYLAYNAPHAPMEATEKYLNRFLHIKDIKRRTYAAMVSAVDDGVGALLDKLEELELDDNTLVFFLSDNGGPTAHNAADNAPLRGFKGDFFEGGVRVPFAVQWKGVIPEGIRYDNPVISLDIFSTAVALAKVTPKNELDGVNLIPYLTGENNGIPHQELYWRNYDTQKFAIRTIDSKQILKKDETYLFDIQKDIAEKINLAATQAERVKALENMIKTWEKSLMDPIFMGLSEDKKYSELHPDRFNK</sequence>
<dbReference type="PROSITE" id="PS00523">
    <property type="entry name" value="SULFATASE_1"/>
    <property type="match status" value="1"/>
</dbReference>
<dbReference type="Proteomes" id="UP001157915">
    <property type="component" value="Unassembled WGS sequence"/>
</dbReference>
<dbReference type="Gene3D" id="3.30.1120.10">
    <property type="match status" value="1"/>
</dbReference>
<dbReference type="PANTHER" id="PTHR42693">
    <property type="entry name" value="ARYLSULFATASE FAMILY MEMBER"/>
    <property type="match status" value="1"/>
</dbReference>
<keyword evidence="8" id="KW-1185">Reference proteome</keyword>
<evidence type="ECO:0000256" key="5">
    <source>
        <dbReference type="SAM" id="SignalP"/>
    </source>
</evidence>
<gene>
    <name evidence="7" type="ORF">SAMN06265367_1024</name>
</gene>
<feature type="domain" description="Sulfatase N-terminal" evidence="6">
    <location>
        <begin position="27"/>
        <end position="348"/>
    </location>
</feature>
<dbReference type="RefSeq" id="WP_283411822.1">
    <property type="nucleotide sequence ID" value="NZ_FXUA01000002.1"/>
</dbReference>
<dbReference type="SUPFAM" id="SSF53649">
    <property type="entry name" value="Alkaline phosphatase-like"/>
    <property type="match status" value="1"/>
</dbReference>
<dbReference type="EMBL" id="FXUA01000002">
    <property type="protein sequence ID" value="SMP11266.1"/>
    <property type="molecule type" value="Genomic_DNA"/>
</dbReference>
<proteinExistence type="inferred from homology"/>
<dbReference type="PANTHER" id="PTHR42693:SF53">
    <property type="entry name" value="ENDO-4-O-SULFATASE"/>
    <property type="match status" value="1"/>
</dbReference>
<organism evidence="7 8">
    <name type="scientific">Algoriphagus winogradskyi</name>
    <dbReference type="NCBI Taxonomy" id="237017"/>
    <lineage>
        <taxon>Bacteria</taxon>
        <taxon>Pseudomonadati</taxon>
        <taxon>Bacteroidota</taxon>
        <taxon>Cytophagia</taxon>
        <taxon>Cytophagales</taxon>
        <taxon>Cyclobacteriaceae</taxon>
        <taxon>Algoriphagus</taxon>
    </lineage>
</organism>
<dbReference type="InterPro" id="IPR000917">
    <property type="entry name" value="Sulfatase_N"/>
</dbReference>
<comment type="similarity">
    <text evidence="1">Belongs to the sulfatase family.</text>
</comment>
<dbReference type="InterPro" id="IPR017850">
    <property type="entry name" value="Alkaline_phosphatase_core_sf"/>
</dbReference>
<evidence type="ECO:0000313" key="8">
    <source>
        <dbReference type="Proteomes" id="UP001157915"/>
    </source>
</evidence>
<feature type="chain" id="PRO_5046092387" evidence="5">
    <location>
        <begin position="19"/>
        <end position="463"/>
    </location>
</feature>
<evidence type="ECO:0000256" key="3">
    <source>
        <dbReference type="ARBA" id="ARBA00022801"/>
    </source>
</evidence>
<protein>
    <submittedName>
        <fullName evidence="7">Arylsulfatase A</fullName>
    </submittedName>
</protein>
<feature type="signal peptide" evidence="5">
    <location>
        <begin position="1"/>
        <end position="18"/>
    </location>
</feature>
<keyword evidence="4" id="KW-0106">Calcium</keyword>
<evidence type="ECO:0000259" key="6">
    <source>
        <dbReference type="Pfam" id="PF00884"/>
    </source>
</evidence>
<comment type="caution">
    <text evidence="7">The sequence shown here is derived from an EMBL/GenBank/DDBJ whole genome shotgun (WGS) entry which is preliminary data.</text>
</comment>
<evidence type="ECO:0000313" key="7">
    <source>
        <dbReference type="EMBL" id="SMP11266.1"/>
    </source>
</evidence>
<reference evidence="7 8" key="1">
    <citation type="submission" date="2017-05" db="EMBL/GenBank/DDBJ databases">
        <authorList>
            <person name="Varghese N."/>
            <person name="Submissions S."/>
        </authorList>
    </citation>
    <scope>NUCLEOTIDE SEQUENCE [LARGE SCALE GENOMIC DNA]</scope>
    <source>
        <strain evidence="7 8">DSM 15360</strain>
    </source>
</reference>
<dbReference type="Gene3D" id="3.40.720.10">
    <property type="entry name" value="Alkaline Phosphatase, subunit A"/>
    <property type="match status" value="1"/>
</dbReference>
<keyword evidence="5" id="KW-0732">Signal</keyword>
<name>A0ABY1NKN0_9BACT</name>
<dbReference type="InterPro" id="IPR024607">
    <property type="entry name" value="Sulfatase_CS"/>
</dbReference>
<dbReference type="Pfam" id="PF00884">
    <property type="entry name" value="Sulfatase"/>
    <property type="match status" value="1"/>
</dbReference>
<keyword evidence="3" id="KW-0378">Hydrolase</keyword>
<dbReference type="InterPro" id="IPR050738">
    <property type="entry name" value="Sulfatase"/>
</dbReference>
<evidence type="ECO:0000256" key="4">
    <source>
        <dbReference type="ARBA" id="ARBA00022837"/>
    </source>
</evidence>
<evidence type="ECO:0000256" key="1">
    <source>
        <dbReference type="ARBA" id="ARBA00008779"/>
    </source>
</evidence>
<keyword evidence="2" id="KW-0479">Metal-binding</keyword>
<accession>A0ABY1NKN0</accession>